<dbReference type="EMBL" id="RAVZ01000229">
    <property type="protein sequence ID" value="RKG80280.1"/>
    <property type="molecule type" value="Genomic_DNA"/>
</dbReference>
<accession>A0A3A8IK76</accession>
<name>A0A3A8IK76_9BACT</name>
<dbReference type="GO" id="GO:0016020">
    <property type="term" value="C:membrane"/>
    <property type="evidence" value="ECO:0007669"/>
    <property type="project" value="InterPro"/>
</dbReference>
<dbReference type="Pfam" id="PF04186">
    <property type="entry name" value="FxsA"/>
    <property type="match status" value="1"/>
</dbReference>
<feature type="transmembrane region" description="Helical" evidence="2">
    <location>
        <begin position="72"/>
        <end position="101"/>
    </location>
</feature>
<feature type="region of interest" description="Disordered" evidence="1">
    <location>
        <begin position="136"/>
        <end position="197"/>
    </location>
</feature>
<dbReference type="AlphaFoldDB" id="A0A3A8IK76"/>
<keyword evidence="2" id="KW-0472">Membrane</keyword>
<evidence type="ECO:0000313" key="4">
    <source>
        <dbReference type="Proteomes" id="UP000268094"/>
    </source>
</evidence>
<evidence type="ECO:0000313" key="3">
    <source>
        <dbReference type="EMBL" id="RKG80280.1"/>
    </source>
</evidence>
<dbReference type="PANTHER" id="PTHR35335">
    <property type="entry name" value="UPF0716 PROTEIN FXSA"/>
    <property type="match status" value="1"/>
</dbReference>
<dbReference type="PANTHER" id="PTHR35335:SF1">
    <property type="entry name" value="UPF0716 PROTEIN FXSA"/>
    <property type="match status" value="1"/>
</dbReference>
<protein>
    <submittedName>
        <fullName evidence="3">FxsA family protein</fullName>
    </submittedName>
</protein>
<gene>
    <name evidence="3" type="ORF">D7V88_27660</name>
</gene>
<dbReference type="NCBIfam" id="NF008528">
    <property type="entry name" value="PRK11463.1-2"/>
    <property type="match status" value="1"/>
</dbReference>
<evidence type="ECO:0000256" key="1">
    <source>
        <dbReference type="SAM" id="MobiDB-lite"/>
    </source>
</evidence>
<comment type="caution">
    <text evidence="3">The sequence shown here is derived from an EMBL/GenBank/DDBJ whole genome shotgun (WGS) entry which is preliminary data.</text>
</comment>
<dbReference type="InterPro" id="IPR007313">
    <property type="entry name" value="FxsA"/>
</dbReference>
<proteinExistence type="predicted"/>
<dbReference type="Proteomes" id="UP000268094">
    <property type="component" value="Unassembled WGS sequence"/>
</dbReference>
<keyword evidence="2" id="KW-1133">Transmembrane helix</keyword>
<reference evidence="4" key="1">
    <citation type="submission" date="2018-09" db="EMBL/GenBank/DDBJ databases">
        <authorList>
            <person name="Livingstone P.G."/>
            <person name="Whitworth D.E."/>
        </authorList>
    </citation>
    <scope>NUCLEOTIDE SEQUENCE [LARGE SCALE GENOMIC DNA]</scope>
    <source>
        <strain evidence="4">CA054A</strain>
    </source>
</reference>
<dbReference type="RefSeq" id="WP_120543623.1">
    <property type="nucleotide sequence ID" value="NZ_RAVZ01000229.1"/>
</dbReference>
<organism evidence="3 4">
    <name type="scientific">Corallococcus terminator</name>
    <dbReference type="NCBI Taxonomy" id="2316733"/>
    <lineage>
        <taxon>Bacteria</taxon>
        <taxon>Pseudomonadati</taxon>
        <taxon>Myxococcota</taxon>
        <taxon>Myxococcia</taxon>
        <taxon>Myxococcales</taxon>
        <taxon>Cystobacterineae</taxon>
        <taxon>Myxococcaceae</taxon>
        <taxon>Corallococcus</taxon>
    </lineage>
</organism>
<keyword evidence="2" id="KW-0812">Transmembrane</keyword>
<keyword evidence="4" id="KW-1185">Reference proteome</keyword>
<sequence>MLKALVIVCILLPLAELYLLITLGHHIGLGSTLGLLAASAVLGSLIARKQGERVFRNWREAMAGGGVPEEGLLSGVLVMVGGALLIAPGFLSDIIGLALMVPPVRRFMTARVRRSLEQTLRSGAVRVAHFGGIGPVPDGVPLDPNRPAGPFQDARRFDTSEVPASVEPSEGPATFRRPRSEGGEVDADFTSDEEPRG</sequence>
<dbReference type="OrthoDB" id="9792788at2"/>
<evidence type="ECO:0000256" key="2">
    <source>
        <dbReference type="SAM" id="Phobius"/>
    </source>
</evidence>
<feature type="compositionally biased region" description="Acidic residues" evidence="1">
    <location>
        <begin position="183"/>
        <end position="197"/>
    </location>
</feature>